<evidence type="ECO:0000256" key="1">
    <source>
        <dbReference type="ARBA" id="ARBA00022737"/>
    </source>
</evidence>
<dbReference type="Gene3D" id="2.20.110.10">
    <property type="entry name" value="Histone H3 K4-specific methyltransferase SET7/9 N-terminal domain"/>
    <property type="match status" value="2"/>
</dbReference>
<feature type="transmembrane region" description="Helical" evidence="3">
    <location>
        <begin position="1629"/>
        <end position="1649"/>
    </location>
</feature>
<keyword evidence="1" id="KW-0677">Repeat</keyword>
<dbReference type="PANTHER" id="PTHR43215">
    <property type="entry name" value="RADIAL SPOKE HEAD 1 HOMOLOG"/>
    <property type="match status" value="1"/>
</dbReference>
<evidence type="ECO:0000256" key="2">
    <source>
        <dbReference type="SAM" id="MobiDB-lite"/>
    </source>
</evidence>
<dbReference type="SUPFAM" id="SSF82185">
    <property type="entry name" value="Histone H3 K4-specific methyltransferase SET7/9 N-terminal domain"/>
    <property type="match status" value="3"/>
</dbReference>
<dbReference type="SMART" id="SM00698">
    <property type="entry name" value="MORN"/>
    <property type="match status" value="10"/>
</dbReference>
<evidence type="ECO:0000313" key="5">
    <source>
        <dbReference type="Proteomes" id="UP000557509"/>
    </source>
</evidence>
<dbReference type="Pfam" id="PF02493">
    <property type="entry name" value="MORN"/>
    <property type="match status" value="9"/>
</dbReference>
<feature type="transmembrane region" description="Helical" evidence="3">
    <location>
        <begin position="1541"/>
        <end position="1559"/>
    </location>
</feature>
<feature type="transmembrane region" description="Helical" evidence="3">
    <location>
        <begin position="1571"/>
        <end position="1589"/>
    </location>
</feature>
<proteinExistence type="predicted"/>
<feature type="region of interest" description="Disordered" evidence="2">
    <location>
        <begin position="2782"/>
        <end position="2847"/>
    </location>
</feature>
<organism evidence="4 5">
    <name type="scientific">Toxoplasma gondii</name>
    <dbReference type="NCBI Taxonomy" id="5811"/>
    <lineage>
        <taxon>Eukaryota</taxon>
        <taxon>Sar</taxon>
        <taxon>Alveolata</taxon>
        <taxon>Apicomplexa</taxon>
        <taxon>Conoidasida</taxon>
        <taxon>Coccidia</taxon>
        <taxon>Eucoccidiorida</taxon>
        <taxon>Eimeriorina</taxon>
        <taxon>Sarcocystidae</taxon>
        <taxon>Toxoplasma</taxon>
    </lineage>
</organism>
<feature type="transmembrane region" description="Helical" evidence="3">
    <location>
        <begin position="1375"/>
        <end position="1394"/>
    </location>
</feature>
<keyword evidence="3" id="KW-0472">Membrane</keyword>
<feature type="compositionally biased region" description="Low complexity" evidence="2">
    <location>
        <begin position="1"/>
        <end position="10"/>
    </location>
</feature>
<feature type="transmembrane region" description="Helical" evidence="3">
    <location>
        <begin position="1047"/>
        <end position="1071"/>
    </location>
</feature>
<dbReference type="VEuPathDB" id="ToxoDB:TGME49_223060"/>
<dbReference type="Proteomes" id="UP000557509">
    <property type="component" value="Unassembled WGS sequence"/>
</dbReference>
<reference evidence="4 5" key="1">
    <citation type="submission" date="2020-03" db="EMBL/GenBank/DDBJ databases">
        <title>Genome sequence of Toxoplasma gondii RH-88 strain.</title>
        <authorList>
            <person name="Lorenzi H.A."/>
            <person name="Venepally P."/>
            <person name="Rozenberg A."/>
            <person name="Sibley D."/>
        </authorList>
    </citation>
    <scope>NUCLEOTIDE SEQUENCE [LARGE SCALE GENOMIC DNA]</scope>
    <source>
        <strain evidence="4 5">RH-88</strain>
    </source>
</reference>
<dbReference type="PANTHER" id="PTHR43215:SF14">
    <property type="entry name" value="RADIAL SPOKE HEAD 1 HOMOLOG"/>
    <property type="match status" value="1"/>
</dbReference>
<keyword evidence="3" id="KW-0812">Transmembrane</keyword>
<keyword evidence="5" id="KW-1185">Reference proteome</keyword>
<protein>
    <submittedName>
        <fullName evidence="4">MORN repeat-containing protein</fullName>
    </submittedName>
</protein>
<feature type="transmembrane region" description="Helical" evidence="3">
    <location>
        <begin position="937"/>
        <end position="956"/>
    </location>
</feature>
<feature type="transmembrane region" description="Helical" evidence="3">
    <location>
        <begin position="1400"/>
        <end position="1425"/>
    </location>
</feature>
<feature type="region of interest" description="Disordered" evidence="2">
    <location>
        <begin position="1"/>
        <end position="35"/>
    </location>
</feature>
<evidence type="ECO:0000256" key="3">
    <source>
        <dbReference type="SAM" id="Phobius"/>
    </source>
</evidence>
<comment type="caution">
    <text evidence="4">The sequence shown here is derived from an EMBL/GenBank/DDBJ whole genome shotgun (WGS) entry which is preliminary data.</text>
</comment>
<evidence type="ECO:0000313" key="4">
    <source>
        <dbReference type="EMBL" id="KAF4645692.1"/>
    </source>
</evidence>
<keyword evidence="3" id="KW-1133">Transmembrane helix</keyword>
<accession>A0A7J6KFU4</accession>
<sequence length="3471" mass="379101">MSPVAAQAARAARHSEKKSRPPEVPVLNLGSSSQQPSRCTWLGWCNHLRGVSSPLLGCALCLFLLAWLAPGLDCHTRANGRRPASLLPLLSPAHAQNVPWLHSSFWTSPNGGEKLDKPPSTWAAWWPASAETGNGKKPTEAVDLGEAEQRVVEVPTTPAGFFFFPDSGDNTGKVNCSVEPATFPANAKDFVVQCPSTVQTATLLLLTRKEKRTFRIAGSSMSTSKLALHFPSAPAEAREVSLEICDEDGDASLSPAALSLRTTFSLFSLFSGPSSSSHSSSQARADSLTPLLSPPRPVAPSAVCRTVSILPVHLPGAGLAAPRLAQLAVSRGVKGVPALQPPFHSEILEYHATVPEAQAVTVAAVAAPGTFLTVAEEGSFPVPEAKSKDPLVVSIQEHKTSLLHKLTCGDPGTVVRLVFSVFSSAAGEASLCSGGAKCVLNALVKKTLNAAKLVASGSEPARYRVYIHCMSPTAGHAALAGIQPTRGQLVPRIFSAEKHLYYLLLPSGVNGDKVTFRAADMQTEIFVGEEGRRRSSGVAENVPLQLALDEESRVVPIRTLAQKRGTRDEQDGELYFVVLARATEYPGSAADAVQPLLKSLNLLGAKLNRPFDPRAFHFSAEVPVDRKFVGLQLEEAVPGSHIRVDGNLFLPRHQTAFYRLRPGDTRRISIELSRPDSEVFIKNANGSPFAFSEKGTEKNKREVVYTIEVTRRTAWFTGASLVPLLAQAACWGSGIVHAFAGAGWLAVAKTLNFVAITAAIPGTPEMWTTFSSRFLDFGLQLSPPSNWIEAVDESMQGLAGPQLLPSAASPLGKLVPASFLGSELLSPSPVILPASLSAPSTLAQAPLAVLSPASAPQSAAATVPPAAKLSHRRVAAVSSFLSVGSSDPFLVSAAVAAPVEASGTEQKSWAEVSRPLLRYLEIQSDRRELMNRFASCVLLYGTLLLVFVFLLALVLLRRLFERRHRAALDAFAAAPLAEGLQEKEGPPKARLSEPTKGLWRFLPEQIAVPTSVLIFLFDYGLVSFAQASAGLAFAEKTMSLRIFGVRFSPWCLSTVCSALLVLYPITYLVWVHNTLRFLKKKVVFCSALQKYTDRRVYEVKAWISRSSFLPPCLDELFSGELRSVVPIKAASGSGLSGVTVPLEAVDETDDEDASHASRRSFACGGGMALTASEEEQALAYVSSSTCEELSASCAQHYRASFGSALLPPGLQGPRGREEHGVGDAESGWYLGQETVEEAGGKGGTCLIQAREELRRQRDIAGHGEKEILLQLDGDAYEVHDYEPASANLCRQWPHALVGRFSVNLSGDSHSASSRSRALCTEAEIHLCHLSSLAWLSAGLQKPLHFWVPARGLQLSYADRFALLLPPSASGYPRELLHFLTVRGSLVGATLLLSLNSAFGVSALFSFALLLLACGLNLAVNLPAALHRSADRWQRRGFAGQQRESDGGEAMRANRELLADLAATRLLEKADAAEERTRFVAVKETQKTELRELRRWTPWNRCHADASLPAVQFWVSKAQRVVRWFLELRCWRSKAVFVATDLFRGLVGAELAKIALLVLLLSCNDRVGESQLHVSATLAGACLVVVALILPSTAEIRRAATAWTQWFDEMRLLALVGLCRASETLRNWRYYVHLTSFYCGLVAQWVYSVITANRRRGKPLNRRSPVAPVYITSEVNLPVQRLHVVVPETGLLFTAPVPQTPPRSFGNTCFFSSMSSLLSPKTTRVDYTPLSASRHGATDASSVCAVRLRKCLIRLGPVAQGVVGGAHLPVQIDASRLLDSLHGTAQGSCTGQLVATIQVVHKPNYRYPLYDKAFSALSSLLALTEQRRSFTWVRQVLNSTRLSSPSGAETDSYLSLYTDEALVPPCGSRLRNSLLLSSEEEERARTQAPKAVVEKLAAVVLFEAWGARRQLRILSDRIRLAHTYQVSSVGKRPTEAGGENTSAETIQGNDAKCYISGRLEVTLPTGTKPDLRGDILVVRQGLPPEEFVVNSESVAIQYDELLNRVLIKHRELQRGATYATRFFSCSAMVPPPSARVQATEKGRLIVPLPGNALPDLDNFLLLLSPEEQPGVIFVVDPALTDAHVCFIPALLPPPLASGALGSSSDNGKSHASNDCGGYTNAFISSCKGMVLRVLGSEDREQNYFLPPLPCTLLKELSDEADDEESDRGNSESLGTFRVAPNYKRQRLAFAAELNERDALLRDLLENGAVALPFVAEAVLSSSELMSFFSSRGIHTNGESRWINPLTDGEHSAVKKFSQELDHVKAALIDLLATRLDKEICYFQMLVEDLETLEKMHGDSILRDAVQEHDEAIEMCKGMEELSFLNTRMEHVRRERYKTRFFEAVSFPLELEGSAIALKPRLADQMRQWEEQLGLWLTGEIGATTEDASKGGPGRLEATVDSILQHAYKCLYSRSPAVTRSRESAASGSSVLPSPPPVLHFVVSSLTLCGGPSTWRPDPLPAHSAFVKLWERAEEEGEIKDRAVWTPCFLKLTASALQFVFPHFIVRAPESPAKPEYRFLPLQFVKLCDLSVSAPSVLDSKEDAFDVGRARWGRQVEEESPQLRTQNLMLQFTTVEVHGATAVGNASTLVLPSDHLTRAAASWSESRNFFFFSSDDSQRSLVSVRASACHMTKWQTMLGGADMHKPKQLTDGCEGRVRYVLPSFSASRRSASLGAYHLLFTNEEGELRARRGGAFLHPRLFSSSPLFSAFHKTPVAARCSQAAAASSSFSPQSLSCVTLAGGGSRVETRQEDQCLRGQFLETQKAKESALYASSLTSELLKDRVQEEAQPAGRPVETHTPLDEPSVPLLVRGEEQRSDTFLKLSTDAREKGEGDRSDGSRAPRDPRAPAGLSAFAAGELVREDAGEQSFYDHSTSPPKFLGRYVGEWSMSRYHGEGRLFNQRDRLVYDGTWANGRRWGDAVAYSKDTNGTWWKQLGTFVDDEMEGLVRLTIVDDASYGFDQEDEPRGATKDSIRILEIEGVVEAVHPGAEKPATATCLPAEASWTSERQPSITKEREAEYLPFRSKWDKLLGPSIDPEGQTLWDRLNRSFTRIKFVDGSEFFRALGGNALNGLIAGRLRTKHFVYEGSFVDGRAEGRGKIRSLHTGAEYEGEWRAGLRHGKGVLRLPRPTPGTQIVIAATFKDGFASCSSGKIDLERVSFEDTKEMERRVERDTVPFTSYVGGLHEGLPHGTGVMVFDNFIYEGDFFAGGRDGRGVVKDIRKKGLTRVDGPWKDDVPHGRVSRVVYPDYSIYGGDFVHGKREGHGIFMRNNMVVYDGLWRDDVPDGRGTFVNEEGTYEGEVCRGKRHGKGRFTFFRETTDAGEICFYEGDWDNDLPHGVGKLRSPCGKEGAFLFVRGCIDPNLKTKRADKGGGTLELPSVGCSPSISPNSAWWKAGTSRLNRNHLKSMLDDEHTRFGNVYESQTFAFGVTPKGCPLRSNLGAALPVPFPELLELNEDKGTPFVLRTPSGRRIS</sequence>
<dbReference type="GO" id="GO:0005829">
    <property type="term" value="C:cytosol"/>
    <property type="evidence" value="ECO:0007669"/>
    <property type="project" value="TreeGrafter"/>
</dbReference>
<feature type="transmembrane region" description="Helical" evidence="3">
    <location>
        <begin position="1006"/>
        <end position="1027"/>
    </location>
</feature>
<gene>
    <name evidence="4" type="ORF">TGRH88_001780</name>
</gene>
<dbReference type="InterPro" id="IPR003409">
    <property type="entry name" value="MORN"/>
</dbReference>
<feature type="compositionally biased region" description="Basic and acidic residues" evidence="2">
    <location>
        <begin position="2809"/>
        <end position="2844"/>
    </location>
</feature>
<dbReference type="EMBL" id="JAAUHK010000187">
    <property type="protein sequence ID" value="KAF4645692.1"/>
    <property type="molecule type" value="Genomic_DNA"/>
</dbReference>
<name>A0A7J6KFU4_TOXGO</name>